<evidence type="ECO:0000256" key="5">
    <source>
        <dbReference type="ARBA" id="ARBA00023014"/>
    </source>
</evidence>
<reference evidence="8 9" key="1">
    <citation type="submission" date="2014-10" db="EMBL/GenBank/DDBJ databases">
        <title>Genome sequence of Novosphingobium malaysiense MUSC 273(T).</title>
        <authorList>
            <person name="Lee L.-H."/>
        </authorList>
    </citation>
    <scope>NUCLEOTIDE SEQUENCE [LARGE SCALE GENOMIC DNA]</scope>
    <source>
        <strain evidence="8 9">MUSC 273</strain>
    </source>
</reference>
<keyword evidence="4" id="KW-0408">Iron</keyword>
<dbReference type="CDD" id="cd00207">
    <property type="entry name" value="fer2"/>
    <property type="match status" value="1"/>
</dbReference>
<dbReference type="InterPro" id="IPR018298">
    <property type="entry name" value="Adrenodoxin_Fe-S_BS"/>
</dbReference>
<dbReference type="SUPFAM" id="SSF54292">
    <property type="entry name" value="2Fe-2S ferredoxin-like"/>
    <property type="match status" value="1"/>
</dbReference>
<sequence length="107" mass="11324">MSTIHLTFVDAAGGHHVISGVSPGRTLMEAGRENGISGILVDCGGACACATCHVHVEPEWLAELGGPNDLESSMLDLEEALQDNSRLSCQVPLTEAMDGLIVWVPRR</sequence>
<evidence type="ECO:0000313" key="8">
    <source>
        <dbReference type="EMBL" id="KHK90447.1"/>
    </source>
</evidence>
<dbReference type="GO" id="GO:0046872">
    <property type="term" value="F:metal ion binding"/>
    <property type="evidence" value="ECO:0007669"/>
    <property type="project" value="UniProtKB-KW"/>
</dbReference>
<dbReference type="PRINTS" id="PR00355">
    <property type="entry name" value="ADRENODOXIN"/>
</dbReference>
<evidence type="ECO:0000259" key="7">
    <source>
        <dbReference type="PROSITE" id="PS51085"/>
    </source>
</evidence>
<protein>
    <recommendedName>
        <fullName evidence="7">2Fe-2S ferredoxin-type domain-containing protein</fullName>
    </recommendedName>
</protein>
<evidence type="ECO:0000313" key="9">
    <source>
        <dbReference type="Proteomes" id="UP000031057"/>
    </source>
</evidence>
<keyword evidence="2" id="KW-0001">2Fe-2S</keyword>
<name>A0A0B1ZIU1_9SPHN</name>
<evidence type="ECO:0000256" key="1">
    <source>
        <dbReference type="ARBA" id="ARBA00010914"/>
    </source>
</evidence>
<proteinExistence type="inferred from homology"/>
<dbReference type="InterPro" id="IPR001041">
    <property type="entry name" value="2Fe-2S_ferredoxin-type"/>
</dbReference>
<comment type="caution">
    <text evidence="8">The sequence shown here is derived from an EMBL/GenBank/DDBJ whole genome shotgun (WGS) entry which is preliminary data.</text>
</comment>
<dbReference type="PANTHER" id="PTHR23426">
    <property type="entry name" value="FERREDOXIN/ADRENODOXIN"/>
    <property type="match status" value="1"/>
</dbReference>
<accession>A0A0B1ZIU1</accession>
<dbReference type="GO" id="GO:0009055">
    <property type="term" value="F:electron transfer activity"/>
    <property type="evidence" value="ECO:0007669"/>
    <property type="project" value="TreeGrafter"/>
</dbReference>
<dbReference type="PANTHER" id="PTHR23426:SF65">
    <property type="entry name" value="FERREDOXIN-2, MITOCHONDRIAL"/>
    <property type="match status" value="1"/>
</dbReference>
<dbReference type="GO" id="GO:0140647">
    <property type="term" value="P:P450-containing electron transport chain"/>
    <property type="evidence" value="ECO:0007669"/>
    <property type="project" value="InterPro"/>
</dbReference>
<dbReference type="EMBL" id="JTDI01000005">
    <property type="protein sequence ID" value="KHK90447.1"/>
    <property type="molecule type" value="Genomic_DNA"/>
</dbReference>
<feature type="domain" description="2Fe-2S ferredoxin-type" evidence="7">
    <location>
        <begin position="2"/>
        <end position="107"/>
    </location>
</feature>
<dbReference type="PROSITE" id="PS00814">
    <property type="entry name" value="ADX"/>
    <property type="match status" value="1"/>
</dbReference>
<dbReference type="OrthoDB" id="9799640at2"/>
<comment type="cofactor">
    <cofactor evidence="6">
        <name>[2Fe-2S] cluster</name>
        <dbReference type="ChEBI" id="CHEBI:190135"/>
    </cofactor>
</comment>
<keyword evidence="3" id="KW-0479">Metal-binding</keyword>
<dbReference type="AlphaFoldDB" id="A0A0B1ZIU1"/>
<dbReference type="GO" id="GO:0051537">
    <property type="term" value="F:2 iron, 2 sulfur cluster binding"/>
    <property type="evidence" value="ECO:0007669"/>
    <property type="project" value="UniProtKB-KW"/>
</dbReference>
<dbReference type="InterPro" id="IPR001055">
    <property type="entry name" value="Adrenodoxin-like"/>
</dbReference>
<organism evidence="8 9">
    <name type="scientific">Novosphingobium malaysiense</name>
    <dbReference type="NCBI Taxonomy" id="1348853"/>
    <lineage>
        <taxon>Bacteria</taxon>
        <taxon>Pseudomonadati</taxon>
        <taxon>Pseudomonadota</taxon>
        <taxon>Alphaproteobacteria</taxon>
        <taxon>Sphingomonadales</taxon>
        <taxon>Sphingomonadaceae</taxon>
        <taxon>Novosphingobium</taxon>
    </lineage>
</organism>
<gene>
    <name evidence="8" type="ORF">LK12_16590</name>
</gene>
<comment type="similarity">
    <text evidence="1">Belongs to the adrenodoxin/putidaredoxin family.</text>
</comment>
<keyword evidence="5" id="KW-0411">Iron-sulfur</keyword>
<dbReference type="Gene3D" id="3.10.20.30">
    <property type="match status" value="1"/>
</dbReference>
<dbReference type="InterPro" id="IPR012675">
    <property type="entry name" value="Beta-grasp_dom_sf"/>
</dbReference>
<evidence type="ECO:0000256" key="4">
    <source>
        <dbReference type="ARBA" id="ARBA00023004"/>
    </source>
</evidence>
<dbReference type="InterPro" id="IPR036010">
    <property type="entry name" value="2Fe-2S_ferredoxin-like_sf"/>
</dbReference>
<dbReference type="Pfam" id="PF00111">
    <property type="entry name" value="Fer2"/>
    <property type="match status" value="1"/>
</dbReference>
<evidence type="ECO:0000256" key="6">
    <source>
        <dbReference type="ARBA" id="ARBA00034078"/>
    </source>
</evidence>
<dbReference type="Proteomes" id="UP000031057">
    <property type="component" value="Unassembled WGS sequence"/>
</dbReference>
<keyword evidence="9" id="KW-1185">Reference proteome</keyword>
<evidence type="ECO:0000256" key="2">
    <source>
        <dbReference type="ARBA" id="ARBA00022714"/>
    </source>
</evidence>
<dbReference type="PROSITE" id="PS51085">
    <property type="entry name" value="2FE2S_FER_2"/>
    <property type="match status" value="1"/>
</dbReference>
<evidence type="ECO:0000256" key="3">
    <source>
        <dbReference type="ARBA" id="ARBA00022723"/>
    </source>
</evidence>
<dbReference type="STRING" id="1348853.LK12_16590"/>